<dbReference type="SUPFAM" id="SSF54060">
    <property type="entry name" value="His-Me finger endonucleases"/>
    <property type="match status" value="1"/>
</dbReference>
<dbReference type="InterPro" id="IPR044925">
    <property type="entry name" value="His-Me_finger_sf"/>
</dbReference>
<proteinExistence type="predicted"/>
<keyword evidence="3" id="KW-1185">Reference proteome</keyword>
<accession>A0A288TYJ5</accession>
<sequence>MYNYIVYENGDVFSLKRNIFLKRLIDSHGYFYYRLYNNGKSEHWFEHKLIAIHFIPKIKGKNFVNHIDGNKRNNSISNLEWVTIQENNLHARKTGLNNVSKSNRERCKNEEFQKRVSEKISSTRKERQLCVGRKNPNTKIDLMYQGSLYTITELSTLLGIPLSTLSSMKRSLKRGLMPERCKKLGITYIGCEG</sequence>
<evidence type="ECO:0000259" key="1">
    <source>
        <dbReference type="SMART" id="SM00507"/>
    </source>
</evidence>
<feature type="domain" description="HNH nuclease" evidence="1">
    <location>
        <begin position="40"/>
        <end position="88"/>
    </location>
</feature>
<evidence type="ECO:0000313" key="2">
    <source>
        <dbReference type="EMBL" id="APZ82051.1"/>
    </source>
</evidence>
<evidence type="ECO:0000313" key="3">
    <source>
        <dbReference type="Proteomes" id="UP000224269"/>
    </source>
</evidence>
<reference evidence="3" key="1">
    <citation type="submission" date="2016-12" db="EMBL/GenBank/DDBJ databases">
        <authorList>
            <person name="Lee J.-H."/>
            <person name="Kim Y.-T."/>
            <person name="Kim J.-H."/>
            <person name="Ryu S.-R."/>
        </authorList>
    </citation>
    <scope>NUCLEOTIDE SEQUENCE [LARGE SCALE GENOMIC DNA]</scope>
</reference>
<dbReference type="EMBL" id="KY549443">
    <property type="protein sequence ID" value="APZ82051.1"/>
    <property type="molecule type" value="Genomic_DNA"/>
</dbReference>
<dbReference type="Proteomes" id="UP000224269">
    <property type="component" value="Segment"/>
</dbReference>
<name>A0A288TYJ5_9CAUD</name>
<dbReference type="InterPro" id="IPR003615">
    <property type="entry name" value="HNH_nuc"/>
</dbReference>
<dbReference type="Gene3D" id="3.90.75.20">
    <property type="match status" value="1"/>
</dbReference>
<dbReference type="Pfam" id="PF13392">
    <property type="entry name" value="HNH_3"/>
    <property type="match status" value="1"/>
</dbReference>
<dbReference type="SMART" id="SM00507">
    <property type="entry name" value="HNHc"/>
    <property type="match status" value="1"/>
</dbReference>
<gene>
    <name evidence="2" type="ORF">EFP01_124</name>
</gene>
<protein>
    <recommendedName>
        <fullName evidence="1">HNH nuclease domain-containing protein</fullName>
    </recommendedName>
</protein>
<organism evidence="2 3">
    <name type="scientific">Enterococcus phage EFP01</name>
    <dbReference type="NCBI Taxonomy" id="1926594"/>
    <lineage>
        <taxon>Viruses</taxon>
        <taxon>Duplodnaviria</taxon>
        <taxon>Heunggongvirae</taxon>
        <taxon>Uroviricota</taxon>
        <taxon>Caudoviricetes</taxon>
        <taxon>Herelleviridae</taxon>
        <taxon>Brockvirinae</taxon>
        <taxon>Schiekvirus</taxon>
        <taxon>Schiekvirus EFP01</taxon>
    </lineage>
</organism>